<proteinExistence type="predicted"/>
<dbReference type="OMA" id="SHIEGWI"/>
<dbReference type="PANTHER" id="PTHR31811:SF0">
    <property type="entry name" value="TRNA A64-2'-O-RIBOSYLPHOSPHATE TRANSFERASE"/>
    <property type="match status" value="1"/>
</dbReference>
<gene>
    <name evidence="3" type="ORF">DFA_09792</name>
</gene>
<organism evidence="3 4">
    <name type="scientific">Cavenderia fasciculata</name>
    <name type="common">Slime mold</name>
    <name type="synonym">Dictyostelium fasciculatum</name>
    <dbReference type="NCBI Taxonomy" id="261658"/>
    <lineage>
        <taxon>Eukaryota</taxon>
        <taxon>Amoebozoa</taxon>
        <taxon>Evosea</taxon>
        <taxon>Eumycetozoa</taxon>
        <taxon>Dictyostelia</taxon>
        <taxon>Acytosteliales</taxon>
        <taxon>Cavenderiaceae</taxon>
        <taxon>Cavenderia</taxon>
    </lineage>
</organism>
<dbReference type="GO" id="GO:0005737">
    <property type="term" value="C:cytoplasm"/>
    <property type="evidence" value="ECO:0007669"/>
    <property type="project" value="TreeGrafter"/>
</dbReference>
<keyword evidence="4" id="KW-1185">Reference proteome</keyword>
<evidence type="ECO:0000313" key="3">
    <source>
        <dbReference type="EMBL" id="EGG16120.1"/>
    </source>
</evidence>
<dbReference type="RefSeq" id="XP_004352453.1">
    <property type="nucleotide sequence ID" value="XM_004352401.1"/>
</dbReference>
<dbReference type="OrthoDB" id="45256at2759"/>
<dbReference type="GeneID" id="14867818"/>
<dbReference type="GO" id="GO:0019988">
    <property type="term" value="P:charged-tRNA amino acid modification"/>
    <property type="evidence" value="ECO:0007669"/>
    <property type="project" value="InterPro"/>
</dbReference>
<reference evidence="4" key="1">
    <citation type="journal article" date="2011" name="Genome Res.">
        <title>Phylogeny-wide analysis of social amoeba genomes highlights ancient origins for complex intercellular communication.</title>
        <authorList>
            <person name="Heidel A.J."/>
            <person name="Lawal H.M."/>
            <person name="Felder M."/>
            <person name="Schilde C."/>
            <person name="Helps N.R."/>
            <person name="Tunggal B."/>
            <person name="Rivero F."/>
            <person name="John U."/>
            <person name="Schleicher M."/>
            <person name="Eichinger L."/>
            <person name="Platzer M."/>
            <person name="Noegel A.A."/>
            <person name="Schaap P."/>
            <person name="Gloeckner G."/>
        </authorList>
    </citation>
    <scope>NUCLEOTIDE SEQUENCE [LARGE SCALE GENOMIC DNA]</scope>
    <source>
        <strain evidence="4">SH3</strain>
    </source>
</reference>
<dbReference type="KEGG" id="dfa:DFA_09792"/>
<dbReference type="GO" id="GO:0043399">
    <property type="term" value="F:tRNA adenosine(64)-2'-O-ribosylphosphate transferase activity"/>
    <property type="evidence" value="ECO:0007669"/>
    <property type="project" value="InterPro"/>
</dbReference>
<dbReference type="EMBL" id="GL883025">
    <property type="protein sequence ID" value="EGG16120.1"/>
    <property type="molecule type" value="Genomic_DNA"/>
</dbReference>
<dbReference type="STRING" id="1054147.F4Q8M0"/>
<dbReference type="PIRSF" id="PIRSF007747">
    <property type="entry name" value="Ribosyl_Ptfrase"/>
    <property type="match status" value="1"/>
</dbReference>
<sequence length="511" mass="58946">MIVNFNNKIDDNHFNLSSSSVLRRLDRDEHSLLNHLLSIAHDSEFVDKVANIYQKYALLGNLRCGKWYNKSYDGYCYFKSTEGHYGQWNFSLTRTNLSVIDFILNAPRGERGVVIVDSTRRGKKFPDSFSRTIPIWCCVINRTLYNLKIKKDLLTITTSTTTSTSTSTTTTNILNQEDWETFSHPMWLSNSEVDQMTCIVNEYSQKLLLYSHILNLESYATKLDKPIKPLFINVDTIWIDNMNESPTTFYPIYLLSASDYRDNNRPFRAYIQGAGDDEENWSNKLSAQLFWTHKQDILGQPIDNVDRYCQELVKNNSSMDKTILFVTGSQDNPTIINIPNTLISISNSKTLNSDDLFNNYGLMINCSSIEYQMPIQIEEMKQRGLKFLSIQLKEGKKSKDGLHAKLQEAESEILNTLSQDRKILIHSLSGNGDLPNCMVILLVVLAKYFKILKVEGEEGEQVFIKMNDKLQQNKNITKFDISNLYLFIDKYCPQCLPPRTIRNNINSYLMK</sequence>
<dbReference type="Pfam" id="PF17184">
    <property type="entry name" value="Rit1_C"/>
    <property type="match status" value="1"/>
</dbReference>
<accession>F4Q8M0</accession>
<evidence type="ECO:0000313" key="4">
    <source>
        <dbReference type="Proteomes" id="UP000007797"/>
    </source>
</evidence>
<protein>
    <submittedName>
        <fullName evidence="3">Initiator tRNA phosphoribosyl-transferase</fullName>
    </submittedName>
</protein>
<name>F4Q8M0_CACFS</name>
<feature type="domain" description="Rit1 N-terminal" evidence="2">
    <location>
        <begin position="25"/>
        <end position="314"/>
    </location>
</feature>
<dbReference type="Proteomes" id="UP000007797">
    <property type="component" value="Unassembled WGS sequence"/>
</dbReference>
<dbReference type="InterPro" id="IPR007306">
    <property type="entry name" value="Rit1"/>
</dbReference>
<feature type="domain" description="Rit1 DUSP-like" evidence="1">
    <location>
        <begin position="387"/>
        <end position="509"/>
    </location>
</feature>
<dbReference type="Pfam" id="PF04179">
    <property type="entry name" value="Init_tRNA_PT"/>
    <property type="match status" value="1"/>
</dbReference>
<dbReference type="AlphaFoldDB" id="F4Q8M0"/>
<dbReference type="InterPro" id="IPR033421">
    <property type="entry name" value="Rit1_DUSP-like"/>
</dbReference>
<dbReference type="InterPro" id="IPR033449">
    <property type="entry name" value="Rit1_N"/>
</dbReference>
<evidence type="ECO:0000259" key="2">
    <source>
        <dbReference type="Pfam" id="PF17184"/>
    </source>
</evidence>
<evidence type="ECO:0000259" key="1">
    <source>
        <dbReference type="Pfam" id="PF04179"/>
    </source>
</evidence>
<dbReference type="PANTHER" id="PTHR31811">
    <property type="entry name" value="TRNA A64-2'-O-RIBOSYLPHOSPHATE TRANSFERASE"/>
    <property type="match status" value="1"/>
</dbReference>